<sequence>MLKIKRLRFIKDAKNKKIENSKDANSKTFLKIILKLLKLLILKLF</sequence>
<name>A0A6C0E0U4_9ZZZZ</name>
<evidence type="ECO:0000313" key="1">
    <source>
        <dbReference type="EMBL" id="QHT22644.1"/>
    </source>
</evidence>
<reference evidence="1" key="1">
    <citation type="journal article" date="2020" name="Nature">
        <title>Giant virus diversity and host interactions through global metagenomics.</title>
        <authorList>
            <person name="Schulz F."/>
            <person name="Roux S."/>
            <person name="Paez-Espino D."/>
            <person name="Jungbluth S."/>
            <person name="Walsh D.A."/>
            <person name="Denef V.J."/>
            <person name="McMahon K.D."/>
            <person name="Konstantinidis K.T."/>
            <person name="Eloe-Fadrosh E.A."/>
            <person name="Kyrpides N.C."/>
            <person name="Woyke T."/>
        </authorList>
    </citation>
    <scope>NUCLEOTIDE SEQUENCE</scope>
    <source>
        <strain evidence="1">GVMAG-M-3300023179-111</strain>
    </source>
</reference>
<protein>
    <submittedName>
        <fullName evidence="1">Uncharacterized protein</fullName>
    </submittedName>
</protein>
<dbReference type="AlphaFoldDB" id="A0A6C0E0U4"/>
<organism evidence="1">
    <name type="scientific">viral metagenome</name>
    <dbReference type="NCBI Taxonomy" id="1070528"/>
    <lineage>
        <taxon>unclassified sequences</taxon>
        <taxon>metagenomes</taxon>
        <taxon>organismal metagenomes</taxon>
    </lineage>
</organism>
<proteinExistence type="predicted"/>
<dbReference type="EMBL" id="MN739717">
    <property type="protein sequence ID" value="QHT22644.1"/>
    <property type="molecule type" value="Genomic_DNA"/>
</dbReference>
<accession>A0A6C0E0U4</accession>